<dbReference type="Pfam" id="PF01478">
    <property type="entry name" value="Peptidase_A24"/>
    <property type="match status" value="1"/>
</dbReference>
<dbReference type="PRINTS" id="PR00864">
    <property type="entry name" value="PREPILNPTASE"/>
</dbReference>
<dbReference type="GO" id="GO:0004190">
    <property type="term" value="F:aspartic-type endopeptidase activity"/>
    <property type="evidence" value="ECO:0007669"/>
    <property type="project" value="InterPro"/>
</dbReference>
<evidence type="ECO:0000256" key="1">
    <source>
        <dbReference type="ARBA" id="ARBA00004429"/>
    </source>
</evidence>
<feature type="domain" description="Prepilin peptidase A24 N-terminal" evidence="10">
    <location>
        <begin position="3"/>
        <end position="77"/>
    </location>
</feature>
<evidence type="ECO:0000256" key="5">
    <source>
        <dbReference type="ARBA" id="ARBA00022692"/>
    </source>
</evidence>
<dbReference type="InterPro" id="IPR050882">
    <property type="entry name" value="Prepilin_peptidase/N-MTase"/>
</dbReference>
<dbReference type="EMBL" id="UINC01009612">
    <property type="protein sequence ID" value="SVA43079.1"/>
    <property type="molecule type" value="Genomic_DNA"/>
</dbReference>
<feature type="transmembrane region" description="Helical" evidence="8">
    <location>
        <begin position="135"/>
        <end position="156"/>
    </location>
</feature>
<feature type="transmembrane region" description="Helical" evidence="8">
    <location>
        <begin position="211"/>
        <end position="231"/>
    </location>
</feature>
<comment type="subcellular location">
    <subcellularLocation>
        <location evidence="1">Cell inner membrane</location>
        <topology evidence="1">Multi-pass membrane protein</topology>
    </subcellularLocation>
</comment>
<dbReference type="PANTHER" id="PTHR30487:SF0">
    <property type="entry name" value="PREPILIN LEADER PEPTIDASE_N-METHYLTRANSFERASE-RELATED"/>
    <property type="match status" value="1"/>
</dbReference>
<keyword evidence="3" id="KW-1003">Cell membrane</keyword>
<evidence type="ECO:0000259" key="9">
    <source>
        <dbReference type="Pfam" id="PF01478"/>
    </source>
</evidence>
<dbReference type="InterPro" id="IPR014032">
    <property type="entry name" value="Peptidase_A24A_bac"/>
</dbReference>
<evidence type="ECO:0000256" key="3">
    <source>
        <dbReference type="ARBA" id="ARBA00022475"/>
    </source>
</evidence>
<feature type="transmembrane region" description="Helical" evidence="8">
    <location>
        <begin position="80"/>
        <end position="101"/>
    </location>
</feature>
<protein>
    <recommendedName>
        <fullName evidence="12">Peptidase A24A N-terminal domain-containing protein</fullName>
    </recommendedName>
</protein>
<evidence type="ECO:0000256" key="4">
    <source>
        <dbReference type="ARBA" id="ARBA00022519"/>
    </source>
</evidence>
<dbReference type="AlphaFoldDB" id="A0A381VS39"/>
<evidence type="ECO:0000259" key="10">
    <source>
        <dbReference type="Pfam" id="PF06750"/>
    </source>
</evidence>
<dbReference type="InterPro" id="IPR010627">
    <property type="entry name" value="Prepilin_pept_A24_N"/>
</dbReference>
<accession>A0A381VS39</accession>
<evidence type="ECO:0000313" key="11">
    <source>
        <dbReference type="EMBL" id="SVA43079.1"/>
    </source>
</evidence>
<keyword evidence="4" id="KW-0997">Cell inner membrane</keyword>
<keyword evidence="5 8" id="KW-0812">Transmembrane</keyword>
<evidence type="ECO:0000256" key="2">
    <source>
        <dbReference type="ARBA" id="ARBA00005801"/>
    </source>
</evidence>
<evidence type="ECO:0000256" key="8">
    <source>
        <dbReference type="SAM" id="Phobius"/>
    </source>
</evidence>
<feature type="transmembrane region" description="Helical" evidence="8">
    <location>
        <begin position="108"/>
        <end position="129"/>
    </location>
</feature>
<feature type="domain" description="Prepilin type IV endopeptidase peptidase" evidence="9">
    <location>
        <begin position="90"/>
        <end position="196"/>
    </location>
</feature>
<dbReference type="GO" id="GO:0005886">
    <property type="term" value="C:plasma membrane"/>
    <property type="evidence" value="ECO:0007669"/>
    <property type="project" value="UniProtKB-SubCell"/>
</dbReference>
<dbReference type="Pfam" id="PF06750">
    <property type="entry name" value="A24_N_bact"/>
    <property type="match status" value="1"/>
</dbReference>
<comment type="similarity">
    <text evidence="2">Belongs to the peptidase A24 family.</text>
</comment>
<name>A0A381VS39_9ZZZZ</name>
<keyword evidence="7 8" id="KW-0472">Membrane</keyword>
<dbReference type="PANTHER" id="PTHR30487">
    <property type="entry name" value="TYPE 4 PREPILIN-LIKE PROTEINS LEADER PEPTIDE-PROCESSING ENZYME"/>
    <property type="match status" value="1"/>
</dbReference>
<dbReference type="Gene3D" id="1.20.120.1220">
    <property type="match status" value="1"/>
</dbReference>
<keyword evidence="6 8" id="KW-1133">Transmembrane helix</keyword>
<evidence type="ECO:0000256" key="6">
    <source>
        <dbReference type="ARBA" id="ARBA00022989"/>
    </source>
</evidence>
<evidence type="ECO:0000256" key="7">
    <source>
        <dbReference type="ARBA" id="ARBA00023136"/>
    </source>
</evidence>
<sequence length="245" mass="27563">VPGSFLNVLIYRIPEKISIVSPRSFCPHCKTSILFYRNIPLITFLFQGGKCSICQKKISVQYPIVEFLSGIIWGWSFSNYTFSTALFITILSSVLLVISWIDMKRMIIPLNLILMAGGVIIVGVVLQILPWQKVIYGSIVGPVSFGFVLGITYLISKRQAMGYGDIQLSAVLGAWQGPLNILFILFFASFLSLLVWVIISILFGFDRDRALPFAPFLVVSSVTIFVTEFYMDSSIFELFKWIGKL</sequence>
<dbReference type="InterPro" id="IPR000045">
    <property type="entry name" value="Prepilin_IV_endopep_pep"/>
</dbReference>
<dbReference type="GO" id="GO:0006465">
    <property type="term" value="P:signal peptide processing"/>
    <property type="evidence" value="ECO:0007669"/>
    <property type="project" value="TreeGrafter"/>
</dbReference>
<feature type="transmembrane region" description="Helical" evidence="8">
    <location>
        <begin position="177"/>
        <end position="205"/>
    </location>
</feature>
<evidence type="ECO:0008006" key="12">
    <source>
        <dbReference type="Google" id="ProtNLM"/>
    </source>
</evidence>
<reference evidence="11" key="1">
    <citation type="submission" date="2018-05" db="EMBL/GenBank/DDBJ databases">
        <authorList>
            <person name="Lanie J.A."/>
            <person name="Ng W.-L."/>
            <person name="Kazmierczak K.M."/>
            <person name="Andrzejewski T.M."/>
            <person name="Davidsen T.M."/>
            <person name="Wayne K.J."/>
            <person name="Tettelin H."/>
            <person name="Glass J.I."/>
            <person name="Rusch D."/>
            <person name="Podicherti R."/>
            <person name="Tsui H.-C.T."/>
            <person name="Winkler M.E."/>
        </authorList>
    </citation>
    <scope>NUCLEOTIDE SEQUENCE</scope>
</reference>
<feature type="non-terminal residue" evidence="11">
    <location>
        <position position="1"/>
    </location>
</feature>
<gene>
    <name evidence="11" type="ORF">METZ01_LOCUS95933</name>
</gene>
<organism evidence="11">
    <name type="scientific">marine metagenome</name>
    <dbReference type="NCBI Taxonomy" id="408172"/>
    <lineage>
        <taxon>unclassified sequences</taxon>
        <taxon>metagenomes</taxon>
        <taxon>ecological metagenomes</taxon>
    </lineage>
</organism>
<proteinExistence type="inferred from homology"/>